<dbReference type="STRING" id="1423778.FC70_GL001466"/>
<keyword evidence="2" id="KW-0812">Transmembrane</keyword>
<comment type="caution">
    <text evidence="3">The sequence shown here is derived from an EMBL/GenBank/DDBJ whole genome shotgun (WGS) entry which is preliminary data.</text>
</comment>
<evidence type="ECO:0000313" key="3">
    <source>
        <dbReference type="EMBL" id="KRL54668.1"/>
    </source>
</evidence>
<name>A0A0R1RD34_9LACO</name>
<dbReference type="Proteomes" id="UP000051697">
    <property type="component" value="Unassembled WGS sequence"/>
</dbReference>
<feature type="compositionally biased region" description="Low complexity" evidence="1">
    <location>
        <begin position="59"/>
        <end position="73"/>
    </location>
</feature>
<evidence type="ECO:0000256" key="2">
    <source>
        <dbReference type="SAM" id="Phobius"/>
    </source>
</evidence>
<evidence type="ECO:0008006" key="5">
    <source>
        <dbReference type="Google" id="ProtNLM"/>
    </source>
</evidence>
<keyword evidence="2" id="KW-1133">Transmembrane helix</keyword>
<organism evidence="3 4">
    <name type="scientific">Paucilactobacillus oligofermentans DSM 15707 = LMG 22743</name>
    <dbReference type="NCBI Taxonomy" id="1423778"/>
    <lineage>
        <taxon>Bacteria</taxon>
        <taxon>Bacillati</taxon>
        <taxon>Bacillota</taxon>
        <taxon>Bacilli</taxon>
        <taxon>Lactobacillales</taxon>
        <taxon>Lactobacillaceae</taxon>
        <taxon>Paucilactobacillus</taxon>
    </lineage>
</organism>
<dbReference type="EMBL" id="AZFE01000032">
    <property type="protein sequence ID" value="KRL54668.1"/>
    <property type="molecule type" value="Genomic_DNA"/>
</dbReference>
<gene>
    <name evidence="3" type="ORF">FC70_GL001466</name>
</gene>
<evidence type="ECO:0000256" key="1">
    <source>
        <dbReference type="SAM" id="MobiDB-lite"/>
    </source>
</evidence>
<protein>
    <recommendedName>
        <fullName evidence="5">DUF308 domain-containing protein</fullName>
    </recommendedName>
</protein>
<feature type="transmembrane region" description="Helical" evidence="2">
    <location>
        <begin position="5"/>
        <end position="23"/>
    </location>
</feature>
<dbReference type="OrthoDB" id="2249663at2"/>
<reference evidence="3 4" key="1">
    <citation type="journal article" date="2015" name="Genome Announc.">
        <title>Expanding the biotechnology potential of lactobacilli through comparative genomics of 213 strains and associated genera.</title>
        <authorList>
            <person name="Sun Z."/>
            <person name="Harris H.M."/>
            <person name="McCann A."/>
            <person name="Guo C."/>
            <person name="Argimon S."/>
            <person name="Zhang W."/>
            <person name="Yang X."/>
            <person name="Jeffery I.B."/>
            <person name="Cooney J.C."/>
            <person name="Kagawa T.F."/>
            <person name="Liu W."/>
            <person name="Song Y."/>
            <person name="Salvetti E."/>
            <person name="Wrobel A."/>
            <person name="Rasinkangas P."/>
            <person name="Parkhill J."/>
            <person name="Rea M.C."/>
            <person name="O'Sullivan O."/>
            <person name="Ritari J."/>
            <person name="Douillard F.P."/>
            <person name="Paul Ross R."/>
            <person name="Yang R."/>
            <person name="Briner A.E."/>
            <person name="Felis G.E."/>
            <person name="de Vos W.M."/>
            <person name="Barrangou R."/>
            <person name="Klaenhammer T.R."/>
            <person name="Caufield P.W."/>
            <person name="Cui Y."/>
            <person name="Zhang H."/>
            <person name="O'Toole P.W."/>
        </authorList>
    </citation>
    <scope>NUCLEOTIDE SEQUENCE [LARGE SCALE GENOMIC DNA]</scope>
    <source>
        <strain evidence="3 4">DSM 15707</strain>
    </source>
</reference>
<dbReference type="AlphaFoldDB" id="A0A0R1RD34"/>
<dbReference type="KEGG" id="lol:LACOL_1114"/>
<keyword evidence="2" id="KW-0472">Membrane</keyword>
<feature type="region of interest" description="Disordered" evidence="1">
    <location>
        <begin position="59"/>
        <end position="82"/>
    </location>
</feature>
<dbReference type="PATRIC" id="fig|1423778.4.peg.1502"/>
<evidence type="ECO:0000313" key="4">
    <source>
        <dbReference type="Proteomes" id="UP000051697"/>
    </source>
</evidence>
<keyword evidence="4" id="KW-1185">Reference proteome</keyword>
<sequence>MIIFVIIGGLMLIMSVFYLLNSIQRYGTWAWATFMTVLSVLIVGIGILGMWPKWTGQEQTAASQASSESKTQANLSSKATTQSSSDASSIAATGKAGLTGQTTAQTTANTEKNVLAQLKKNFKTFGSVKYDETTKTYLITPTESKTVESMNYIIQNPSNAEDAGWSNLTGSILKISKQLKKITGNGYSLTITQPDSDEAMFTVKDGITTYDIANQ</sequence>
<proteinExistence type="predicted"/>
<feature type="transmembrane region" description="Helical" evidence="2">
    <location>
        <begin position="29"/>
        <end position="51"/>
    </location>
</feature>
<dbReference type="RefSeq" id="WP_057890396.1">
    <property type="nucleotide sequence ID" value="NZ_AZFE01000032.1"/>
</dbReference>
<accession>A0A0R1RD34</accession>